<evidence type="ECO:0000256" key="1">
    <source>
        <dbReference type="ARBA" id="ARBA00022729"/>
    </source>
</evidence>
<dbReference type="Gene3D" id="2.40.160.40">
    <property type="entry name" value="monomeric porin ompg"/>
    <property type="match status" value="1"/>
</dbReference>
<dbReference type="PANTHER" id="PTHR38105:SF5">
    <property type="entry name" value="OUTER MEMBRANE PROTEIN"/>
    <property type="match status" value="1"/>
</dbReference>
<dbReference type="InterPro" id="IPR009331">
    <property type="entry name" value="Oligogalacturonate-sp_porin"/>
</dbReference>
<name>A0A1B3D6G0_PSEFL</name>
<dbReference type="GO" id="GO:0015772">
    <property type="term" value="P:oligosaccharide transport"/>
    <property type="evidence" value="ECO:0007669"/>
    <property type="project" value="TreeGrafter"/>
</dbReference>
<organism evidence="2 3">
    <name type="scientific">Pseudomonas fluorescens</name>
    <dbReference type="NCBI Taxonomy" id="294"/>
    <lineage>
        <taxon>Bacteria</taxon>
        <taxon>Pseudomonadati</taxon>
        <taxon>Pseudomonadota</taxon>
        <taxon>Gammaproteobacteria</taxon>
        <taxon>Pseudomonadales</taxon>
        <taxon>Pseudomonadaceae</taxon>
        <taxon>Pseudomonas</taxon>
    </lineage>
</organism>
<protein>
    <submittedName>
        <fullName evidence="2">Uncharacterized protein</fullName>
    </submittedName>
</protein>
<dbReference type="Proteomes" id="UP000593833">
    <property type="component" value="Chromosome"/>
</dbReference>
<dbReference type="SUPFAM" id="SSF56935">
    <property type="entry name" value="Porins"/>
    <property type="match status" value="1"/>
</dbReference>
<dbReference type="Pfam" id="PF06178">
    <property type="entry name" value="KdgM"/>
    <property type="match status" value="1"/>
</dbReference>
<dbReference type="OrthoDB" id="5817226at2"/>
<dbReference type="GO" id="GO:0009279">
    <property type="term" value="C:cell outer membrane"/>
    <property type="evidence" value="ECO:0007669"/>
    <property type="project" value="TreeGrafter"/>
</dbReference>
<evidence type="ECO:0000313" key="2">
    <source>
        <dbReference type="EMBL" id="QOU07099.1"/>
    </source>
</evidence>
<sequence length="239" mass="27424">MKKLSAGHHKKALRRYSFIGLVIASSTTQALELDYQHQYSEVEREHKDKVMLTQALDNGLAFSFEAVMATAPDSDGQPGKAFSRLTKDELKAKVKYSHKLGAKWKVKPKFTYADGKDKKSYKPSLKVSYAITDKFSITPGYYHKLTRYDEEGKADKHDDALELGAKYKFGLLSVGVGRKQIYSNQIVFDGTRQNYSNKLLFEYKLTNYLTPYLEVADVYVDKNTDQRQARYRVGFSYEF</sequence>
<proteinExistence type="predicted"/>
<evidence type="ECO:0000313" key="3">
    <source>
        <dbReference type="Proteomes" id="UP000593833"/>
    </source>
</evidence>
<reference evidence="2 3" key="1">
    <citation type="submission" date="2020-10" db="EMBL/GenBank/DDBJ databases">
        <title>Complete genome sequence of a novel Pseudomonas fluorescens strain isolated from the flower of kumarahou (Pomaderris kumeraho).</title>
        <authorList>
            <person name="Summers M.C."/>
            <person name="Nowak V."/>
            <person name="Fairhurst M.J."/>
            <person name="Owen J.G."/>
            <person name="Gerth M.L."/>
            <person name="Patrick W.M."/>
        </authorList>
    </citation>
    <scope>NUCLEOTIDE SEQUENCE [LARGE SCALE GENOMIC DNA]</scope>
    <source>
        <strain evidence="2 3">KF1</strain>
    </source>
</reference>
<dbReference type="EMBL" id="CP063233">
    <property type="protein sequence ID" value="QOU07099.1"/>
    <property type="molecule type" value="Genomic_DNA"/>
</dbReference>
<dbReference type="PANTHER" id="PTHR38105">
    <property type="entry name" value="OUTER MEMBRANE PROTEIN-RELATED-RELATED"/>
    <property type="match status" value="1"/>
</dbReference>
<dbReference type="RefSeq" id="WP_024074288.1">
    <property type="nucleotide sequence ID" value="NZ_CP015637.1"/>
</dbReference>
<gene>
    <name evidence="2" type="ORF">IM720_10320</name>
</gene>
<dbReference type="AlphaFoldDB" id="A0A1B3D6G0"/>
<dbReference type="GO" id="GO:0015288">
    <property type="term" value="F:porin activity"/>
    <property type="evidence" value="ECO:0007669"/>
    <property type="project" value="TreeGrafter"/>
</dbReference>
<accession>A0A1B3D6G0</accession>
<dbReference type="InterPro" id="IPR053713">
    <property type="entry name" value="Bact_OM_Channel_sf"/>
</dbReference>
<keyword evidence="1" id="KW-0732">Signal</keyword>